<proteinExistence type="predicted"/>
<sequence>MSDKDVVLFPAGVAGYPVLEFEPVQQSAQGLRPHIEQMSEIDLEQRSSFYEVLQRIHSQGR</sequence>
<protein>
    <submittedName>
        <fullName evidence="1">Uncharacterized protein</fullName>
    </submittedName>
</protein>
<name>A0A3A5M280_9MICC</name>
<organism evidence="1 2">
    <name type="scientific">Arthrobacter cheniae</name>
    <dbReference type="NCBI Taxonomy" id="1258888"/>
    <lineage>
        <taxon>Bacteria</taxon>
        <taxon>Bacillati</taxon>
        <taxon>Actinomycetota</taxon>
        <taxon>Actinomycetes</taxon>
        <taxon>Micrococcales</taxon>
        <taxon>Micrococcaceae</taxon>
        <taxon>Arthrobacter</taxon>
    </lineage>
</organism>
<accession>A0A3A5M280</accession>
<dbReference type="EMBL" id="QZVT01000018">
    <property type="protein sequence ID" value="RJT74890.1"/>
    <property type="molecule type" value="Genomic_DNA"/>
</dbReference>
<keyword evidence="2" id="KW-1185">Reference proteome</keyword>
<evidence type="ECO:0000313" key="1">
    <source>
        <dbReference type="EMBL" id="RJT74890.1"/>
    </source>
</evidence>
<gene>
    <name evidence="1" type="ORF">D6T63_18420</name>
</gene>
<reference evidence="1 2" key="1">
    <citation type="submission" date="2018-09" db="EMBL/GenBank/DDBJ databases">
        <title>Novel species of Arthrobacter.</title>
        <authorList>
            <person name="Liu Q."/>
            <person name="Xin Y.-H."/>
        </authorList>
    </citation>
    <scope>NUCLEOTIDE SEQUENCE [LARGE SCALE GENOMIC DNA]</scope>
    <source>
        <strain evidence="1 2">Hz2</strain>
    </source>
</reference>
<dbReference type="Proteomes" id="UP000272560">
    <property type="component" value="Unassembled WGS sequence"/>
</dbReference>
<dbReference type="AlphaFoldDB" id="A0A3A5M280"/>
<evidence type="ECO:0000313" key="2">
    <source>
        <dbReference type="Proteomes" id="UP000272560"/>
    </source>
</evidence>
<comment type="caution">
    <text evidence="1">The sequence shown here is derived from an EMBL/GenBank/DDBJ whole genome shotgun (WGS) entry which is preliminary data.</text>
</comment>